<evidence type="ECO:0000256" key="1">
    <source>
        <dbReference type="ARBA" id="ARBA00007905"/>
    </source>
</evidence>
<feature type="binding site" evidence="5">
    <location>
        <position position="112"/>
    </location>
    <ligand>
        <name>substrate</name>
    </ligand>
</feature>
<dbReference type="InterPro" id="IPR020471">
    <property type="entry name" value="AKR"/>
</dbReference>
<dbReference type="EC" id="1.1.1.346" evidence="8"/>
<comment type="similarity">
    <text evidence="1">Belongs to the aldo/keto reductase family.</text>
</comment>
<dbReference type="Proteomes" id="UP000547528">
    <property type="component" value="Unassembled WGS sequence"/>
</dbReference>
<dbReference type="PIRSF" id="PIRSF000097">
    <property type="entry name" value="AKR"/>
    <property type="match status" value="1"/>
</dbReference>
<keyword evidence="9" id="KW-1185">Reference proteome</keyword>
<dbReference type="PANTHER" id="PTHR43827:SF3">
    <property type="entry name" value="NADP-DEPENDENT OXIDOREDUCTASE DOMAIN-CONTAINING PROTEIN"/>
    <property type="match status" value="1"/>
</dbReference>
<feature type="domain" description="NADP-dependent oxidoreductase" evidence="7">
    <location>
        <begin position="20"/>
        <end position="264"/>
    </location>
</feature>
<dbReference type="PANTHER" id="PTHR43827">
    <property type="entry name" value="2,5-DIKETO-D-GLUCONIC ACID REDUCTASE"/>
    <property type="match status" value="1"/>
</dbReference>
<keyword evidence="2" id="KW-0521">NADP</keyword>
<protein>
    <submittedName>
        <fullName evidence="8">2,5-diketo-D-gluconate reductase A</fullName>
        <ecNumber evidence="8">1.1.1.346</ecNumber>
    </submittedName>
</protein>
<dbReference type="InterPro" id="IPR036812">
    <property type="entry name" value="NAD(P)_OxRdtase_dom_sf"/>
</dbReference>
<evidence type="ECO:0000313" key="8">
    <source>
        <dbReference type="EMBL" id="MBB3666976.1"/>
    </source>
</evidence>
<dbReference type="InterPro" id="IPR018170">
    <property type="entry name" value="Aldo/ket_reductase_CS"/>
</dbReference>
<feature type="active site" description="Proton donor" evidence="4">
    <location>
        <position position="53"/>
    </location>
</feature>
<dbReference type="PRINTS" id="PR00069">
    <property type="entry name" value="ALDKETRDTASE"/>
</dbReference>
<dbReference type="RefSeq" id="WP_183357355.1">
    <property type="nucleotide sequence ID" value="NZ_BAABKR010000001.1"/>
</dbReference>
<evidence type="ECO:0000256" key="6">
    <source>
        <dbReference type="PIRSR" id="PIRSR000097-3"/>
    </source>
</evidence>
<reference evidence="8 9" key="1">
    <citation type="submission" date="2020-08" db="EMBL/GenBank/DDBJ databases">
        <title>Sequencing the genomes of 1000 actinobacteria strains.</title>
        <authorList>
            <person name="Klenk H.-P."/>
        </authorList>
    </citation>
    <scope>NUCLEOTIDE SEQUENCE [LARGE SCALE GENOMIC DNA]</scope>
    <source>
        <strain evidence="8 9">DSM 28238</strain>
    </source>
</reference>
<dbReference type="EMBL" id="JACIBT010000001">
    <property type="protein sequence ID" value="MBB3666976.1"/>
    <property type="molecule type" value="Genomic_DNA"/>
</dbReference>
<feature type="site" description="Lowers pKa of active site Tyr" evidence="6">
    <location>
        <position position="78"/>
    </location>
</feature>
<dbReference type="AlphaFoldDB" id="A0A7W5U0G1"/>
<dbReference type="Pfam" id="PF00248">
    <property type="entry name" value="Aldo_ket_red"/>
    <property type="match status" value="1"/>
</dbReference>
<organism evidence="8 9">
    <name type="scientific">Garicola koreensis</name>
    <dbReference type="NCBI Taxonomy" id="1262554"/>
    <lineage>
        <taxon>Bacteria</taxon>
        <taxon>Bacillati</taxon>
        <taxon>Actinomycetota</taxon>
        <taxon>Actinomycetes</taxon>
        <taxon>Micrococcales</taxon>
        <taxon>Micrococcaceae</taxon>
        <taxon>Garicola</taxon>
    </lineage>
</organism>
<evidence type="ECO:0000313" key="9">
    <source>
        <dbReference type="Proteomes" id="UP000547528"/>
    </source>
</evidence>
<evidence type="ECO:0000256" key="3">
    <source>
        <dbReference type="ARBA" id="ARBA00023002"/>
    </source>
</evidence>
<evidence type="ECO:0000256" key="2">
    <source>
        <dbReference type="ARBA" id="ARBA00022857"/>
    </source>
</evidence>
<dbReference type="GO" id="GO:0016616">
    <property type="term" value="F:oxidoreductase activity, acting on the CH-OH group of donors, NAD or NADP as acceptor"/>
    <property type="evidence" value="ECO:0007669"/>
    <property type="project" value="UniProtKB-ARBA"/>
</dbReference>
<dbReference type="FunFam" id="3.20.20.100:FF:000002">
    <property type="entry name" value="2,5-diketo-D-gluconic acid reductase A"/>
    <property type="match status" value="1"/>
</dbReference>
<proteinExistence type="inferred from homology"/>
<dbReference type="SUPFAM" id="SSF51430">
    <property type="entry name" value="NAD(P)-linked oxidoreductase"/>
    <property type="match status" value="1"/>
</dbReference>
<keyword evidence="3 8" id="KW-0560">Oxidoreductase</keyword>
<sequence length="278" mass="30019">MSDNAVLNGTSVTEVQIPRIGLGTSPLTGGQCREAVGQALDSGYRHIDTAENYANEDAVGQAVAESGLRRSEVFVTTKFNRDSHGDVATVRSAAERALQRLGLDYLDLLLVHWPNPDQDRYVRSCESLAALVETGLVRSWGVSNFKPHHLEKVLEAGLVPPVNQIQVDPHHAQRSIERANTGAGVLTAAYSPLGRGGAVLEDPAVRGPAERLNRTPAQIVLRWHLQQGRVAIPRSGDPTRERQNLDVLSFELSADEMTAVDAVDTGAGARLDADEFGH</sequence>
<dbReference type="InterPro" id="IPR023210">
    <property type="entry name" value="NADP_OxRdtase_dom"/>
</dbReference>
<accession>A0A7W5U0G1</accession>
<comment type="caution">
    <text evidence="8">The sequence shown here is derived from an EMBL/GenBank/DDBJ whole genome shotgun (WGS) entry which is preliminary data.</text>
</comment>
<dbReference type="Gene3D" id="3.20.20.100">
    <property type="entry name" value="NADP-dependent oxidoreductase domain"/>
    <property type="match status" value="1"/>
</dbReference>
<name>A0A7W5U0G1_9MICC</name>
<evidence type="ECO:0000259" key="7">
    <source>
        <dbReference type="Pfam" id="PF00248"/>
    </source>
</evidence>
<gene>
    <name evidence="8" type="ORF">FHX47_000569</name>
</gene>
<evidence type="ECO:0000256" key="5">
    <source>
        <dbReference type="PIRSR" id="PIRSR000097-2"/>
    </source>
</evidence>
<evidence type="ECO:0000256" key="4">
    <source>
        <dbReference type="PIRSR" id="PIRSR000097-1"/>
    </source>
</evidence>
<dbReference type="PROSITE" id="PS00798">
    <property type="entry name" value="ALDOKETO_REDUCTASE_1"/>
    <property type="match status" value="1"/>
</dbReference>